<evidence type="ECO:0000313" key="2">
    <source>
        <dbReference type="Proteomes" id="UP000219338"/>
    </source>
</evidence>
<sequence>MVQLVTWRPPIRSLINRHCENPPLSVFHKALKIALRLELKENITGHYASDKQNPLTPLSAKLWTEPPTDPREDVHLPHSDCLVQADTIIVLPWHYHDIGAKSLCSSGSNPDSDHVL</sequence>
<evidence type="ECO:0000313" key="1">
    <source>
        <dbReference type="EMBL" id="SJL08991.1"/>
    </source>
</evidence>
<reference evidence="2" key="1">
    <citation type="journal article" date="2017" name="Nat. Ecol. Evol.">
        <title>Genome expansion and lineage-specific genetic innovations in the forest pathogenic fungi Armillaria.</title>
        <authorList>
            <person name="Sipos G."/>
            <person name="Prasanna A.N."/>
            <person name="Walter M.C."/>
            <person name="O'Connor E."/>
            <person name="Balint B."/>
            <person name="Krizsan K."/>
            <person name="Kiss B."/>
            <person name="Hess J."/>
            <person name="Varga T."/>
            <person name="Slot J."/>
            <person name="Riley R."/>
            <person name="Boka B."/>
            <person name="Rigling D."/>
            <person name="Barry K."/>
            <person name="Lee J."/>
            <person name="Mihaltcheva S."/>
            <person name="LaButti K."/>
            <person name="Lipzen A."/>
            <person name="Waldron R."/>
            <person name="Moloney N.M."/>
            <person name="Sperisen C."/>
            <person name="Kredics L."/>
            <person name="Vagvoelgyi C."/>
            <person name="Patrignani A."/>
            <person name="Fitzpatrick D."/>
            <person name="Nagy I."/>
            <person name="Doyle S."/>
            <person name="Anderson J.B."/>
            <person name="Grigoriev I.V."/>
            <person name="Gueldener U."/>
            <person name="Muensterkoetter M."/>
            <person name="Nagy L.G."/>
        </authorList>
    </citation>
    <scope>NUCLEOTIDE SEQUENCE [LARGE SCALE GENOMIC DNA]</scope>
    <source>
        <strain evidence="2">C18/9</strain>
    </source>
</reference>
<organism evidence="1 2">
    <name type="scientific">Armillaria ostoyae</name>
    <name type="common">Armillaria root rot fungus</name>
    <dbReference type="NCBI Taxonomy" id="47428"/>
    <lineage>
        <taxon>Eukaryota</taxon>
        <taxon>Fungi</taxon>
        <taxon>Dikarya</taxon>
        <taxon>Basidiomycota</taxon>
        <taxon>Agaricomycotina</taxon>
        <taxon>Agaricomycetes</taxon>
        <taxon>Agaricomycetidae</taxon>
        <taxon>Agaricales</taxon>
        <taxon>Marasmiineae</taxon>
        <taxon>Physalacriaceae</taxon>
        <taxon>Armillaria</taxon>
    </lineage>
</organism>
<gene>
    <name evidence="1" type="ORF">ARMOST_12367</name>
</gene>
<proteinExistence type="predicted"/>
<name>A0A284RJQ2_ARMOS</name>
<dbReference type="EMBL" id="FUEG01000010">
    <property type="protein sequence ID" value="SJL08991.1"/>
    <property type="molecule type" value="Genomic_DNA"/>
</dbReference>
<keyword evidence="2" id="KW-1185">Reference proteome</keyword>
<dbReference type="AlphaFoldDB" id="A0A284RJQ2"/>
<dbReference type="Proteomes" id="UP000219338">
    <property type="component" value="Unassembled WGS sequence"/>
</dbReference>
<accession>A0A284RJQ2</accession>
<protein>
    <submittedName>
        <fullName evidence="1">Uncharacterized protein</fullName>
    </submittedName>
</protein>